<keyword evidence="8 11" id="KW-0472">Membrane</keyword>
<proteinExistence type="inferred from homology"/>
<evidence type="ECO:0000256" key="3">
    <source>
        <dbReference type="ARBA" id="ARBA00022676"/>
    </source>
</evidence>
<dbReference type="Pfam" id="PF02485">
    <property type="entry name" value="Branch"/>
    <property type="match status" value="1"/>
</dbReference>
<evidence type="ECO:0000256" key="1">
    <source>
        <dbReference type="ARBA" id="ARBA00004606"/>
    </source>
</evidence>
<gene>
    <name evidence="12" type="ORF">HOLleu_20650</name>
</gene>
<evidence type="ECO:0000256" key="9">
    <source>
        <dbReference type="ARBA" id="ARBA00023180"/>
    </source>
</evidence>
<keyword evidence="7 11" id="KW-1133">Transmembrane helix</keyword>
<comment type="similarity">
    <text evidence="10">Belongs to the glycosyltransferase 14 family.</text>
</comment>
<comment type="subcellular location">
    <subcellularLocation>
        <location evidence="1">Membrane</location>
        <topology evidence="1">Single-pass type II membrane protein</topology>
    </subcellularLocation>
</comment>
<dbReference type="AlphaFoldDB" id="A0A9Q1C1G0"/>
<dbReference type="GO" id="GO:0016020">
    <property type="term" value="C:membrane"/>
    <property type="evidence" value="ECO:0007669"/>
    <property type="project" value="UniProtKB-SubCell"/>
</dbReference>
<accession>A0A9Q1C1G0</accession>
<keyword evidence="6" id="KW-0735">Signal-anchor</keyword>
<keyword evidence="9" id="KW-0325">Glycoprotein</keyword>
<comment type="pathway">
    <text evidence="2">Protein modification; protein glycosylation.</text>
</comment>
<dbReference type="GO" id="GO:0008375">
    <property type="term" value="F:acetylglucosaminyltransferase activity"/>
    <property type="evidence" value="ECO:0007669"/>
    <property type="project" value="TreeGrafter"/>
</dbReference>
<evidence type="ECO:0000256" key="7">
    <source>
        <dbReference type="ARBA" id="ARBA00022989"/>
    </source>
</evidence>
<dbReference type="PANTHER" id="PTHR19297">
    <property type="entry name" value="GLYCOSYLTRANSFERASE 14 FAMILY MEMBER"/>
    <property type="match status" value="1"/>
</dbReference>
<name>A0A9Q1C1G0_HOLLE</name>
<evidence type="ECO:0000256" key="2">
    <source>
        <dbReference type="ARBA" id="ARBA00004922"/>
    </source>
</evidence>
<comment type="caution">
    <text evidence="12">The sequence shown here is derived from an EMBL/GenBank/DDBJ whole genome shotgun (WGS) entry which is preliminary data.</text>
</comment>
<evidence type="ECO:0000313" key="12">
    <source>
        <dbReference type="EMBL" id="KAJ8036622.1"/>
    </source>
</evidence>
<dbReference type="Proteomes" id="UP001152320">
    <property type="component" value="Chromosome 9"/>
</dbReference>
<evidence type="ECO:0000256" key="10">
    <source>
        <dbReference type="ARBA" id="ARBA00038150"/>
    </source>
</evidence>
<feature type="transmembrane region" description="Helical" evidence="11">
    <location>
        <begin position="6"/>
        <end position="29"/>
    </location>
</feature>
<evidence type="ECO:0000256" key="11">
    <source>
        <dbReference type="SAM" id="Phobius"/>
    </source>
</evidence>
<evidence type="ECO:0000256" key="5">
    <source>
        <dbReference type="ARBA" id="ARBA00022692"/>
    </source>
</evidence>
<evidence type="ECO:0000313" key="13">
    <source>
        <dbReference type="Proteomes" id="UP001152320"/>
    </source>
</evidence>
<dbReference type="OrthoDB" id="2019572at2759"/>
<evidence type="ECO:0000256" key="8">
    <source>
        <dbReference type="ARBA" id="ARBA00023136"/>
    </source>
</evidence>
<dbReference type="PANTHER" id="PTHR19297:SF181">
    <property type="entry name" value="PROTEIN XYLOSYLTRANSFERASE"/>
    <property type="match status" value="1"/>
</dbReference>
<organism evidence="12 13">
    <name type="scientific">Holothuria leucospilota</name>
    <name type="common">Black long sea cucumber</name>
    <name type="synonym">Mertensiothuria leucospilota</name>
    <dbReference type="NCBI Taxonomy" id="206669"/>
    <lineage>
        <taxon>Eukaryota</taxon>
        <taxon>Metazoa</taxon>
        <taxon>Echinodermata</taxon>
        <taxon>Eleutherozoa</taxon>
        <taxon>Echinozoa</taxon>
        <taxon>Holothuroidea</taxon>
        <taxon>Aspidochirotacea</taxon>
        <taxon>Aspidochirotida</taxon>
        <taxon>Holothuriidae</taxon>
        <taxon>Holothuria</taxon>
    </lineage>
</organism>
<evidence type="ECO:0000256" key="6">
    <source>
        <dbReference type="ARBA" id="ARBA00022968"/>
    </source>
</evidence>
<sequence length="502" mass="58442">MAGVKGNYFLLLLLCSIFFVGQYLIFIIAPRENYVKERTRYLLSIQAFESKEGHLQVGTVVNVTQQDKRESKKIDRTFIDKKLPATKLPTTKPEHGDIPPFTGAIDSHFRSPYHRYWDTNCSAIFLKERSVLDATNQLIKNARVDGNVPVPSDKNFLRYTRNCTAFRKIRKYPEQPNSKVEEDYPLAYIITTHKEVAQVERLLRAIYHPQNIYCIHPDKKSPPTYQESIRSLVSCFDNVFIVSKIESVQYAGYTRLQADINCMADLLKKPVQWKYVMNLCGQDFPLKTNLEIVQQLKAYKGHNDINGIIPPKYIAGRTRTHYITNEKGKLIATKKKKTPPPYNFTIYFGNAYYAATHAFVNYVINDQRAIDLLKWSEDTWSPDEHYWVTLQRYPGVPGGYPNATWDENIRFMKWADIPRHPGCIGKYVRALCVYGIGYLQYLLSQPYLFANKFYYSFDPVTLQCLEEMLNYRQHHPETIHRYVSEFPVTSLVWQNHAAYLGE</sequence>
<dbReference type="EMBL" id="JAIZAY010000009">
    <property type="protein sequence ID" value="KAJ8036622.1"/>
    <property type="molecule type" value="Genomic_DNA"/>
</dbReference>
<reference evidence="12" key="1">
    <citation type="submission" date="2021-10" db="EMBL/GenBank/DDBJ databases">
        <title>Tropical sea cucumber genome reveals ecological adaptation and Cuvierian tubules defense mechanism.</title>
        <authorList>
            <person name="Chen T."/>
        </authorList>
    </citation>
    <scope>NUCLEOTIDE SEQUENCE</scope>
    <source>
        <strain evidence="12">Nanhai2018</strain>
        <tissue evidence="12">Muscle</tissue>
    </source>
</reference>
<protein>
    <submittedName>
        <fullName evidence="12">N-acetyllactosaminide beta-1,6-N-acetylglucosaminyl-transferase</fullName>
    </submittedName>
</protein>
<evidence type="ECO:0000256" key="4">
    <source>
        <dbReference type="ARBA" id="ARBA00022679"/>
    </source>
</evidence>
<keyword evidence="5 11" id="KW-0812">Transmembrane</keyword>
<keyword evidence="4" id="KW-0808">Transferase</keyword>
<keyword evidence="3" id="KW-0328">Glycosyltransferase</keyword>
<keyword evidence="13" id="KW-1185">Reference proteome</keyword>
<dbReference type="InterPro" id="IPR003406">
    <property type="entry name" value="Glyco_trans_14"/>
</dbReference>